<reference evidence="7 8" key="1">
    <citation type="journal article" date="2002" name="J. Mol. Microbiol. Biotechnol.">
        <title>The genome of Methanosarcina mazei: evidence for lateral gene transfer between Bacteria and Archaea.</title>
        <authorList>
            <person name="Deppenmeier U."/>
            <person name="Johann A."/>
            <person name="Hartsch T."/>
            <person name="Merkl R."/>
            <person name="Schmitz R.A."/>
            <person name="Martinez-Arias R."/>
            <person name="Henne A."/>
            <person name="Wiezer A."/>
            <person name="Baumer S."/>
            <person name="Jacobi C."/>
            <person name="Bruggemann H."/>
            <person name="Lienard T."/>
            <person name="Christmann A."/>
            <person name="Bomeke M."/>
            <person name="Steckel S."/>
            <person name="Bhattacharyya A."/>
            <person name="Lykidis A."/>
            <person name="Overbeek R."/>
            <person name="Klenk H.P."/>
            <person name="Gunsalus R.P."/>
            <person name="Fritz H.J."/>
            <person name="Gottschalk G."/>
        </authorList>
    </citation>
    <scope>NUCLEOTIDE SEQUENCE [LARGE SCALE GENOMIC DNA]</scope>
    <source>
        <strain evidence="8">ATCC BAA-159 / DSM 3647 / Goe1 / Go1 / JCM 11833 / OCM 88</strain>
    </source>
</reference>
<name>Q8Q0I9_METMA</name>
<proteinExistence type="inferred from homology"/>
<evidence type="ECO:0000256" key="4">
    <source>
        <dbReference type="ARBA" id="ARBA00022643"/>
    </source>
</evidence>
<evidence type="ECO:0000256" key="3">
    <source>
        <dbReference type="ARBA" id="ARBA00022630"/>
    </source>
</evidence>
<accession>Q8Q0I9</accession>
<sequence length="236" mass="26247">MKFIDNFFKNKERNNMKIVGILSSPRGKKSNTLKLMDAALDGAVETGAEVEVIDVAKLNIKFCIACDACHKKGECTIKDDFNSVMGKILAADGIILSSPNYITNVTAQLKVLFDRSPLMVHEQLFEGKYGFSLTTAGSGEADFVLDLMNNYTKACGGNTIGGVGCVMSQGPSALEAAIEKSREMGKDLVKAIKEKRQYPEQEAANKAWRERFKYNLLANKDHWTHNCDYWIEKGWM</sequence>
<evidence type="ECO:0000256" key="5">
    <source>
        <dbReference type="ARBA" id="ARBA00038292"/>
    </source>
</evidence>
<dbReference type="InterPro" id="IPR051796">
    <property type="entry name" value="ISF_SsuE-like"/>
</dbReference>
<evidence type="ECO:0000256" key="1">
    <source>
        <dbReference type="ARBA" id="ARBA00001917"/>
    </source>
</evidence>
<dbReference type="PANTHER" id="PTHR43278">
    <property type="entry name" value="NAD(P)H-DEPENDENT FMN-CONTAINING OXIDOREDUCTASE YWQN-RELATED"/>
    <property type="match status" value="1"/>
</dbReference>
<dbReference type="Proteomes" id="UP000000595">
    <property type="component" value="Chromosome"/>
</dbReference>
<dbReference type="PANTHER" id="PTHR43278:SF1">
    <property type="entry name" value="IRON-SULFUR FLAVOPROTEIN MJ1083"/>
    <property type="match status" value="1"/>
</dbReference>
<dbReference type="PATRIC" id="fig|192952.21.peg.170"/>
<gene>
    <name evidence="7" type="ordered locus">MM_0147</name>
</gene>
<comment type="similarity">
    <text evidence="5">Belongs to the SsuE family. Isf subfamily.</text>
</comment>
<dbReference type="GO" id="GO:0016491">
    <property type="term" value="F:oxidoreductase activity"/>
    <property type="evidence" value="ECO:0007669"/>
    <property type="project" value="InterPro"/>
</dbReference>
<dbReference type="SUPFAM" id="SSF52218">
    <property type="entry name" value="Flavoproteins"/>
    <property type="match status" value="1"/>
</dbReference>
<protein>
    <submittedName>
        <fullName evidence="7">Iron-sulfur flavoprotein</fullName>
    </submittedName>
</protein>
<evidence type="ECO:0000313" key="7">
    <source>
        <dbReference type="EMBL" id="AAM29843.1"/>
    </source>
</evidence>
<dbReference type="AlphaFoldDB" id="Q8Q0I9"/>
<keyword evidence="3" id="KW-0285">Flavoprotein</keyword>
<comment type="cofactor">
    <cofactor evidence="2">
        <name>[4Fe-4S] cluster</name>
        <dbReference type="ChEBI" id="CHEBI:49883"/>
    </cofactor>
</comment>
<organism evidence="7 8">
    <name type="scientific">Methanosarcina mazei (strain ATCC BAA-159 / DSM 3647 / Goe1 / Go1 / JCM 11833 / OCM 88)</name>
    <name type="common">Methanosarcina frisia</name>
    <dbReference type="NCBI Taxonomy" id="192952"/>
    <lineage>
        <taxon>Archaea</taxon>
        <taxon>Methanobacteriati</taxon>
        <taxon>Methanobacteriota</taxon>
        <taxon>Stenosarchaea group</taxon>
        <taxon>Methanomicrobia</taxon>
        <taxon>Methanosarcinales</taxon>
        <taxon>Methanosarcinaceae</taxon>
        <taxon>Methanosarcina</taxon>
    </lineage>
</organism>
<evidence type="ECO:0000259" key="6">
    <source>
        <dbReference type="Pfam" id="PF03358"/>
    </source>
</evidence>
<dbReference type="InterPro" id="IPR005025">
    <property type="entry name" value="FMN_Rdtase-like_dom"/>
</dbReference>
<evidence type="ECO:0000256" key="2">
    <source>
        <dbReference type="ARBA" id="ARBA00001966"/>
    </source>
</evidence>
<dbReference type="KEGG" id="mma:MM_0147"/>
<feature type="domain" description="NADPH-dependent FMN reductase-like" evidence="6">
    <location>
        <begin position="16"/>
        <end position="167"/>
    </location>
</feature>
<dbReference type="InterPro" id="IPR029039">
    <property type="entry name" value="Flavoprotein-like_sf"/>
</dbReference>
<dbReference type="Gene3D" id="3.40.50.360">
    <property type="match status" value="1"/>
</dbReference>
<dbReference type="EMBL" id="AE008384">
    <property type="protein sequence ID" value="AAM29843.1"/>
    <property type="molecule type" value="Genomic_DNA"/>
</dbReference>
<dbReference type="Pfam" id="PF03358">
    <property type="entry name" value="FMN_red"/>
    <property type="match status" value="1"/>
</dbReference>
<evidence type="ECO:0000313" key="8">
    <source>
        <dbReference type="Proteomes" id="UP000000595"/>
    </source>
</evidence>
<keyword evidence="4" id="KW-0288">FMN</keyword>
<dbReference type="HOGENOM" id="CLU_050993_1_0_2"/>
<comment type="cofactor">
    <cofactor evidence="1">
        <name>FMN</name>
        <dbReference type="ChEBI" id="CHEBI:58210"/>
    </cofactor>
</comment>
<dbReference type="eggNOG" id="arCOG02572">
    <property type="taxonomic scope" value="Archaea"/>
</dbReference>